<dbReference type="Pfam" id="PF24604">
    <property type="entry name" value="B-barrel_PelB_C"/>
    <property type="match status" value="1"/>
</dbReference>
<keyword evidence="4" id="KW-1185">Reference proteome</keyword>
<name>A0ABQ1IJQ3_9GAMM</name>
<evidence type="ECO:0000313" key="3">
    <source>
        <dbReference type="EMBL" id="GGB44704.1"/>
    </source>
</evidence>
<evidence type="ECO:0000313" key="4">
    <source>
        <dbReference type="Proteomes" id="UP000646152"/>
    </source>
</evidence>
<gene>
    <name evidence="3" type="ORF">GCM10011502_17510</name>
</gene>
<dbReference type="Gene3D" id="1.25.40.10">
    <property type="entry name" value="Tetratricopeptide repeat domain"/>
    <property type="match status" value="2"/>
</dbReference>
<dbReference type="InterPro" id="IPR011990">
    <property type="entry name" value="TPR-like_helical_dom_sf"/>
</dbReference>
<dbReference type="Pfam" id="PF13429">
    <property type="entry name" value="TPR_15"/>
    <property type="match status" value="2"/>
</dbReference>
<keyword evidence="1" id="KW-0812">Transmembrane</keyword>
<reference evidence="4" key="1">
    <citation type="journal article" date="2019" name="Int. J. Syst. Evol. Microbiol.">
        <title>The Global Catalogue of Microorganisms (GCM) 10K type strain sequencing project: providing services to taxonomists for standard genome sequencing and annotation.</title>
        <authorList>
            <consortium name="The Broad Institute Genomics Platform"/>
            <consortium name="The Broad Institute Genome Sequencing Center for Infectious Disease"/>
            <person name="Wu L."/>
            <person name="Ma J."/>
        </authorList>
    </citation>
    <scope>NUCLEOTIDE SEQUENCE [LARGE SCALE GENOMIC DNA]</scope>
    <source>
        <strain evidence="4">CGMCC 1.15923</strain>
    </source>
</reference>
<organism evidence="3 4">
    <name type="scientific">Oceanisphaera marina</name>
    <dbReference type="NCBI Taxonomy" id="2017550"/>
    <lineage>
        <taxon>Bacteria</taxon>
        <taxon>Pseudomonadati</taxon>
        <taxon>Pseudomonadota</taxon>
        <taxon>Gammaproteobacteria</taxon>
        <taxon>Aeromonadales</taxon>
        <taxon>Aeromonadaceae</taxon>
        <taxon>Oceanisphaera</taxon>
    </lineage>
</organism>
<keyword evidence="1" id="KW-0472">Membrane</keyword>
<dbReference type="RefSeq" id="WP_188629734.1">
    <property type="nucleotide sequence ID" value="NZ_BMKE01000012.1"/>
</dbReference>
<dbReference type="EMBL" id="BMKE01000012">
    <property type="protein sequence ID" value="GGB44704.1"/>
    <property type="molecule type" value="Genomic_DNA"/>
</dbReference>
<evidence type="ECO:0000259" key="2">
    <source>
        <dbReference type="Pfam" id="PF24604"/>
    </source>
</evidence>
<sequence length="1187" mass="132982">MALFPKCVSEHDQVDSRLHLLSRRTLIMLALIIIWVLWLLVPSQSALLQLLNQTTSPQVSLILLQQMHARDLKNNEVSKLLMNNYAQIGEQDKAIELAESVIDEDSASPDWPLLVTYTRLLQDKYHQTVVAQNQAQQGATAEVESKLRHFLERIESPPGATEARTLADIAISMSMTQKAVELLLPHQESGQTSYQELVALLLQSSDYEQALRLQQEAFQRQPTLETAGHSLELYQITGQTEQSRAFIASYQGELNQNPDYLRLTIDHSMRVGNTDTALLQSKKLLAITPDKALKVSTAELAIASGELELATALLTEVTETDSTPTHLAQLHALHRWQGNVDAASLISRRLLEQGATLPQLREGIIEARALGDIYLESLYYQQLVERNQLDELEYNAGVDAIEKAQGSIAALHSVRELAALRPDDPALIVHQSRLHGYLGDYSSVMKQWNKLLALRQPTPGEARRFADAYIITRQPERALQVLTSASNWFEADDDYLNIVSFLAWKTSERGIAQHANEQLIARASSELDIYRYIRTSDPIMSREQVARLSRLYEDYGNTDALLAAIQASLDNKDQETFARLVGLASQDPILAEGAATLRYRAQLAINNRHTDEAATLYRQLLTLAPHDEAAINGLLWLAIDSNDQGDIASIYEQYRHDQQDNSALWLVFATAAQQLGRLEEADLWYQRVLLQSDTFEEQQVAVLLSYATLLDRRGEAEKAYRLRRYLASQLAEQLLLLDEGDISYRSLVAMLVGQEAALQLTEQALIRQPDQTHAQELFGYYLAIGQPDSLQAWHQHAAFSGYVLPDWQQLALAIMAKNRPAMEALLEQSMNLPAADTNTALQLTGQHDKAWQQGEELLGKLNDPEAERQLRQVHVGQHPDQVHGISARASHNIGWDISRYSLDYHASHQLGNWHLGTDLQTADTPALLSGIEMQDEARLRGDVLYRSHDSRWLFGVDLADGLGDQRLGLSVDYQRILNDYLDVSLQVALDAPVESSQLLTLAGKKHTAGFGFNYRPTRRESVSFQFDWHDITTRYGDDIGQGWDLNLRASEQLFFNDPAWQIYGSLAMQHIDLSDAPLDGINKQHQGAVPLTSGDFIAEEYQRIAIGQRVWHGAPGQPGPTVPAPRYWLDTSLGYNVSAAQPDVAVSAGLGWDVLGNDEVSLSVDWQSQDRNGDDAFKLSLGYTYRF</sequence>
<evidence type="ECO:0000256" key="1">
    <source>
        <dbReference type="SAM" id="Phobius"/>
    </source>
</evidence>
<feature type="transmembrane region" description="Helical" evidence="1">
    <location>
        <begin position="21"/>
        <end position="41"/>
    </location>
</feature>
<keyword evidence="1" id="KW-1133">Transmembrane helix</keyword>
<protein>
    <recommendedName>
        <fullName evidence="2">PelB C-terminal domain-containing protein</fullName>
    </recommendedName>
</protein>
<dbReference type="Proteomes" id="UP000646152">
    <property type="component" value="Unassembled WGS sequence"/>
</dbReference>
<proteinExistence type="predicted"/>
<comment type="caution">
    <text evidence="3">The sequence shown here is derived from an EMBL/GenBank/DDBJ whole genome shotgun (WGS) entry which is preliminary data.</text>
</comment>
<dbReference type="SUPFAM" id="SSF48452">
    <property type="entry name" value="TPR-like"/>
    <property type="match status" value="2"/>
</dbReference>
<dbReference type="InterPro" id="IPR057306">
    <property type="entry name" value="B-barrel_PelB_C"/>
</dbReference>
<accession>A0ABQ1IJQ3</accession>
<feature type="domain" description="PelB C-terminal" evidence="2">
    <location>
        <begin position="912"/>
        <end position="1186"/>
    </location>
</feature>